<organism evidence="1 2">
    <name type="scientific">Biomphalaria pfeifferi</name>
    <name type="common">Bloodfluke planorb</name>
    <name type="synonym">Freshwater snail</name>
    <dbReference type="NCBI Taxonomy" id="112525"/>
    <lineage>
        <taxon>Eukaryota</taxon>
        <taxon>Metazoa</taxon>
        <taxon>Spiralia</taxon>
        <taxon>Lophotrochozoa</taxon>
        <taxon>Mollusca</taxon>
        <taxon>Gastropoda</taxon>
        <taxon>Heterobranchia</taxon>
        <taxon>Euthyneura</taxon>
        <taxon>Panpulmonata</taxon>
        <taxon>Hygrophila</taxon>
        <taxon>Lymnaeoidea</taxon>
        <taxon>Planorbidae</taxon>
        <taxon>Biomphalaria</taxon>
    </lineage>
</organism>
<dbReference type="AlphaFoldDB" id="A0AAD8FAX7"/>
<name>A0AAD8FAX7_BIOPF</name>
<feature type="non-terminal residue" evidence="1">
    <location>
        <position position="71"/>
    </location>
</feature>
<evidence type="ECO:0000313" key="1">
    <source>
        <dbReference type="EMBL" id="KAK0057153.1"/>
    </source>
</evidence>
<dbReference type="EMBL" id="JASAOG010000057">
    <property type="protein sequence ID" value="KAK0057153.1"/>
    <property type="molecule type" value="Genomic_DNA"/>
</dbReference>
<reference evidence="1" key="2">
    <citation type="submission" date="2023-04" db="EMBL/GenBank/DDBJ databases">
        <authorList>
            <person name="Bu L."/>
            <person name="Lu L."/>
            <person name="Laidemitt M.R."/>
            <person name="Zhang S.M."/>
            <person name="Mutuku M."/>
            <person name="Mkoji G."/>
            <person name="Steinauer M."/>
            <person name="Loker E.S."/>
        </authorList>
    </citation>
    <scope>NUCLEOTIDE SEQUENCE</scope>
    <source>
        <strain evidence="1">KasaAsao</strain>
        <tissue evidence="1">Whole Snail</tissue>
    </source>
</reference>
<accession>A0AAD8FAX7</accession>
<dbReference type="Proteomes" id="UP001233172">
    <property type="component" value="Unassembled WGS sequence"/>
</dbReference>
<evidence type="ECO:0000313" key="2">
    <source>
        <dbReference type="Proteomes" id="UP001233172"/>
    </source>
</evidence>
<gene>
    <name evidence="1" type="ORF">Bpfe_013517</name>
</gene>
<proteinExistence type="predicted"/>
<comment type="caution">
    <text evidence="1">The sequence shown here is derived from an EMBL/GenBank/DDBJ whole genome shotgun (WGS) entry which is preliminary data.</text>
</comment>
<feature type="non-terminal residue" evidence="1">
    <location>
        <position position="1"/>
    </location>
</feature>
<reference evidence="1" key="1">
    <citation type="journal article" date="2023" name="PLoS Negl. Trop. Dis.">
        <title>A genome sequence for Biomphalaria pfeifferi, the major vector snail for the human-infecting parasite Schistosoma mansoni.</title>
        <authorList>
            <person name="Bu L."/>
            <person name="Lu L."/>
            <person name="Laidemitt M.R."/>
            <person name="Zhang S.M."/>
            <person name="Mutuku M."/>
            <person name="Mkoji G."/>
            <person name="Steinauer M."/>
            <person name="Loker E.S."/>
        </authorList>
    </citation>
    <scope>NUCLEOTIDE SEQUENCE</scope>
    <source>
        <strain evidence="1">KasaAsao</strain>
    </source>
</reference>
<protein>
    <submittedName>
        <fullName evidence="1">Uncharacterized protein</fullName>
    </submittedName>
</protein>
<keyword evidence="2" id="KW-1185">Reference proteome</keyword>
<sequence length="71" mass="7965">FPDKQVLGIYMNLRILQLTLQMSLHATFSLSSDSGRVFGCYMFGRGDINTYATPISFGNTSNTFNFKLTES</sequence>